<feature type="compositionally biased region" description="Polar residues" evidence="1">
    <location>
        <begin position="215"/>
        <end position="236"/>
    </location>
</feature>
<feature type="region of interest" description="Disordered" evidence="1">
    <location>
        <begin position="61"/>
        <end position="272"/>
    </location>
</feature>
<feature type="compositionally biased region" description="Low complexity" evidence="1">
    <location>
        <begin position="392"/>
        <end position="403"/>
    </location>
</feature>
<feature type="compositionally biased region" description="Polar residues" evidence="1">
    <location>
        <begin position="1"/>
        <end position="11"/>
    </location>
</feature>
<feature type="region of interest" description="Disordered" evidence="1">
    <location>
        <begin position="1"/>
        <end position="21"/>
    </location>
</feature>
<name>A0A9P6DRW0_9AGAM</name>
<dbReference type="AlphaFoldDB" id="A0A9P6DRW0"/>
<evidence type="ECO:0000313" key="3">
    <source>
        <dbReference type="Proteomes" id="UP000886523"/>
    </source>
</evidence>
<gene>
    <name evidence="2" type="ORF">BS47DRAFT_1350811</name>
</gene>
<proteinExistence type="predicted"/>
<dbReference type="Proteomes" id="UP000886523">
    <property type="component" value="Unassembled WGS sequence"/>
</dbReference>
<keyword evidence="3" id="KW-1185">Reference proteome</keyword>
<reference evidence="2" key="1">
    <citation type="journal article" date="2020" name="Nat. Commun.">
        <title>Large-scale genome sequencing of mycorrhizal fungi provides insights into the early evolution of symbiotic traits.</title>
        <authorList>
            <person name="Miyauchi S."/>
            <person name="Kiss E."/>
            <person name="Kuo A."/>
            <person name="Drula E."/>
            <person name="Kohler A."/>
            <person name="Sanchez-Garcia M."/>
            <person name="Morin E."/>
            <person name="Andreopoulos B."/>
            <person name="Barry K.W."/>
            <person name="Bonito G."/>
            <person name="Buee M."/>
            <person name="Carver A."/>
            <person name="Chen C."/>
            <person name="Cichocki N."/>
            <person name="Clum A."/>
            <person name="Culley D."/>
            <person name="Crous P.W."/>
            <person name="Fauchery L."/>
            <person name="Girlanda M."/>
            <person name="Hayes R.D."/>
            <person name="Keri Z."/>
            <person name="LaButti K."/>
            <person name="Lipzen A."/>
            <person name="Lombard V."/>
            <person name="Magnuson J."/>
            <person name="Maillard F."/>
            <person name="Murat C."/>
            <person name="Nolan M."/>
            <person name="Ohm R.A."/>
            <person name="Pangilinan J."/>
            <person name="Pereira M.F."/>
            <person name="Perotto S."/>
            <person name="Peter M."/>
            <person name="Pfister S."/>
            <person name="Riley R."/>
            <person name="Sitrit Y."/>
            <person name="Stielow J.B."/>
            <person name="Szollosi G."/>
            <person name="Zifcakova L."/>
            <person name="Stursova M."/>
            <person name="Spatafora J.W."/>
            <person name="Tedersoo L."/>
            <person name="Vaario L.M."/>
            <person name="Yamada A."/>
            <person name="Yan M."/>
            <person name="Wang P."/>
            <person name="Xu J."/>
            <person name="Bruns T."/>
            <person name="Baldrian P."/>
            <person name="Vilgalys R."/>
            <person name="Dunand C."/>
            <person name="Henrissat B."/>
            <person name="Grigoriev I.V."/>
            <person name="Hibbett D."/>
            <person name="Nagy L.G."/>
            <person name="Martin F.M."/>
        </authorList>
    </citation>
    <scope>NUCLEOTIDE SEQUENCE</scope>
    <source>
        <strain evidence="2">UP504</strain>
    </source>
</reference>
<sequence length="573" mass="63512">MGTSASASGSTQRRRPEKPIKCMYFDPATGKLQLSRHDPVDPLCRFTHPCDGELWDKAATSYRRQQSERRYMSDRPDSRTSRPPADHFDHRKPDNGYPSRDSHRRRTPSPLPRRPSASDWDFDAPRTSSGWQPAATSSSTTKPTSPSRSDWTNGPGSSARTDSLPEKGNRGSVSHASAGPAAPTETPDRRGSTSKNSVELWFPKSKEFGSPVPSSPSAKTSGPTQVLSRKSTLDTTNVEKSDRMDVDPPLPPTPARTNDQQPLSSSPSGLDDKEASMISLVKLLGQMSELRTKINQRDEEIRVVNELVSRSSMTGFSHPRVARLQKDNEEDAATLLNLVSQAAEGLNPIMNLAQSSVVTKGIYQSRADLLALVEKLEADMRSLTQQQTASLPKPSESPTTTTSKKAETTRVFRERDLDAVRGEVVDAREAVAQWGDHFSDDMEARFGELTAKKNKSKSIQAARKRSATEEIQLEYEKQRAEDRDRIAQFMAEAHQQLKKVHKDNTDRIAKLENESQALLHALHAYHQSRNQSDVSGSAQQSRVHALFDEMAKSTLDTVRSEVELKLHAAIVQA</sequence>
<feature type="region of interest" description="Disordered" evidence="1">
    <location>
        <begin position="383"/>
        <end position="407"/>
    </location>
</feature>
<feature type="compositionally biased region" description="Polar residues" evidence="1">
    <location>
        <begin position="150"/>
        <end position="161"/>
    </location>
</feature>
<organism evidence="2 3">
    <name type="scientific">Hydnum rufescens UP504</name>
    <dbReference type="NCBI Taxonomy" id="1448309"/>
    <lineage>
        <taxon>Eukaryota</taxon>
        <taxon>Fungi</taxon>
        <taxon>Dikarya</taxon>
        <taxon>Basidiomycota</taxon>
        <taxon>Agaricomycotina</taxon>
        <taxon>Agaricomycetes</taxon>
        <taxon>Cantharellales</taxon>
        <taxon>Hydnaceae</taxon>
        <taxon>Hydnum</taxon>
    </lineage>
</organism>
<protein>
    <submittedName>
        <fullName evidence="2">Uncharacterized protein</fullName>
    </submittedName>
</protein>
<accession>A0A9P6DRW0</accession>
<dbReference type="EMBL" id="MU129067">
    <property type="protein sequence ID" value="KAF9508000.1"/>
    <property type="molecule type" value="Genomic_DNA"/>
</dbReference>
<comment type="caution">
    <text evidence="2">The sequence shown here is derived from an EMBL/GenBank/DDBJ whole genome shotgun (WGS) entry which is preliminary data.</text>
</comment>
<feature type="compositionally biased region" description="Low complexity" evidence="1">
    <location>
        <begin position="136"/>
        <end position="149"/>
    </location>
</feature>
<feature type="compositionally biased region" description="Polar residues" evidence="1">
    <location>
        <begin position="126"/>
        <end position="135"/>
    </location>
</feature>
<feature type="compositionally biased region" description="Polar residues" evidence="1">
    <location>
        <begin position="255"/>
        <end position="268"/>
    </location>
</feature>
<evidence type="ECO:0000313" key="2">
    <source>
        <dbReference type="EMBL" id="KAF9508000.1"/>
    </source>
</evidence>
<feature type="compositionally biased region" description="Basic and acidic residues" evidence="1">
    <location>
        <begin position="237"/>
        <end position="246"/>
    </location>
</feature>
<evidence type="ECO:0000256" key="1">
    <source>
        <dbReference type="SAM" id="MobiDB-lite"/>
    </source>
</evidence>
<feature type="compositionally biased region" description="Basic and acidic residues" evidence="1">
    <location>
        <begin position="65"/>
        <end position="94"/>
    </location>
</feature>